<comment type="similarity">
    <text evidence="1">Belongs to the enoyl-CoA hydratase/isomerase family.</text>
</comment>
<sequence length="251" mass="26614">MNTKRSEEGGVAIITIDRPEARNAINRGVADEILAALDEYTKNDQVHCLIITGGGEKVFVSGADIRELQQKNVGDGFEAVNSRLFTAVERFAKPVIAAVNGFALGGGCELALACDLRVASPNARFGFPETGLGIMPAAGATFRLPRIVGMGRAKELILTGDIIDAERALGMGLVNSISDNALEGAKELAAKILKKAPLATRLAKSGLNLQPGTDAAIQFEIAAQTVLYETKDKLEGMTAFLEKRKPNFTGE</sequence>
<name>A0A382EBT5_9ZZZZ</name>
<dbReference type="Pfam" id="PF00378">
    <property type="entry name" value="ECH_1"/>
    <property type="match status" value="1"/>
</dbReference>
<dbReference type="GO" id="GO:0016829">
    <property type="term" value="F:lyase activity"/>
    <property type="evidence" value="ECO:0007669"/>
    <property type="project" value="UniProtKB-KW"/>
</dbReference>
<dbReference type="GO" id="GO:0006635">
    <property type="term" value="P:fatty acid beta-oxidation"/>
    <property type="evidence" value="ECO:0007669"/>
    <property type="project" value="TreeGrafter"/>
</dbReference>
<dbReference type="InterPro" id="IPR018376">
    <property type="entry name" value="Enoyl-CoA_hyd/isom_CS"/>
</dbReference>
<evidence type="ECO:0000313" key="3">
    <source>
        <dbReference type="EMBL" id="SVB47822.1"/>
    </source>
</evidence>
<dbReference type="PANTHER" id="PTHR11941">
    <property type="entry name" value="ENOYL-COA HYDRATASE-RELATED"/>
    <property type="match status" value="1"/>
</dbReference>
<dbReference type="CDD" id="cd06558">
    <property type="entry name" value="crotonase-like"/>
    <property type="match status" value="1"/>
</dbReference>
<dbReference type="InterPro" id="IPR001753">
    <property type="entry name" value="Enoyl-CoA_hydra/iso"/>
</dbReference>
<evidence type="ECO:0000256" key="1">
    <source>
        <dbReference type="ARBA" id="ARBA00005254"/>
    </source>
</evidence>
<dbReference type="AlphaFoldDB" id="A0A382EBT5"/>
<dbReference type="Gene3D" id="1.10.12.10">
    <property type="entry name" value="Lyase 2-enoyl-coa Hydratase, Chain A, domain 2"/>
    <property type="match status" value="1"/>
</dbReference>
<organism evidence="3">
    <name type="scientific">marine metagenome</name>
    <dbReference type="NCBI Taxonomy" id="408172"/>
    <lineage>
        <taxon>unclassified sequences</taxon>
        <taxon>metagenomes</taxon>
        <taxon>ecological metagenomes</taxon>
    </lineage>
</organism>
<dbReference type="FunFam" id="3.90.226.10:FF:000009">
    <property type="entry name" value="Carnitinyl-CoA dehydratase"/>
    <property type="match status" value="1"/>
</dbReference>
<dbReference type="PROSITE" id="PS00166">
    <property type="entry name" value="ENOYL_COA_HYDRATASE"/>
    <property type="match status" value="1"/>
</dbReference>
<dbReference type="InterPro" id="IPR029045">
    <property type="entry name" value="ClpP/crotonase-like_dom_sf"/>
</dbReference>
<accession>A0A382EBT5</accession>
<dbReference type="PANTHER" id="PTHR11941:SF54">
    <property type="entry name" value="ENOYL-COA HYDRATASE, MITOCHONDRIAL"/>
    <property type="match status" value="1"/>
</dbReference>
<dbReference type="Gene3D" id="3.90.226.10">
    <property type="entry name" value="2-enoyl-CoA Hydratase, Chain A, domain 1"/>
    <property type="match status" value="1"/>
</dbReference>
<dbReference type="EMBL" id="UINC01043587">
    <property type="protein sequence ID" value="SVB47822.1"/>
    <property type="molecule type" value="Genomic_DNA"/>
</dbReference>
<evidence type="ECO:0000256" key="2">
    <source>
        <dbReference type="ARBA" id="ARBA00023239"/>
    </source>
</evidence>
<evidence type="ECO:0008006" key="4">
    <source>
        <dbReference type="Google" id="ProtNLM"/>
    </source>
</evidence>
<gene>
    <name evidence="3" type="ORF">METZ01_LOCUS200676</name>
</gene>
<keyword evidence="2" id="KW-0456">Lyase</keyword>
<protein>
    <recommendedName>
        <fullName evidence="4">Enoyl-CoA hydratase</fullName>
    </recommendedName>
</protein>
<dbReference type="InterPro" id="IPR014748">
    <property type="entry name" value="Enoyl-CoA_hydra_C"/>
</dbReference>
<proteinExistence type="inferred from homology"/>
<dbReference type="SUPFAM" id="SSF52096">
    <property type="entry name" value="ClpP/crotonase"/>
    <property type="match status" value="1"/>
</dbReference>
<reference evidence="3" key="1">
    <citation type="submission" date="2018-05" db="EMBL/GenBank/DDBJ databases">
        <authorList>
            <person name="Lanie J.A."/>
            <person name="Ng W.-L."/>
            <person name="Kazmierczak K.M."/>
            <person name="Andrzejewski T.M."/>
            <person name="Davidsen T.M."/>
            <person name="Wayne K.J."/>
            <person name="Tettelin H."/>
            <person name="Glass J.I."/>
            <person name="Rusch D."/>
            <person name="Podicherti R."/>
            <person name="Tsui H.-C.T."/>
            <person name="Winkler M.E."/>
        </authorList>
    </citation>
    <scope>NUCLEOTIDE SEQUENCE</scope>
</reference>